<dbReference type="KEGG" id="daa:AKL17_0284"/>
<evidence type="ECO:0000313" key="6">
    <source>
        <dbReference type="Proteomes" id="UP000076128"/>
    </source>
</evidence>
<dbReference type="PANTHER" id="PTHR43103">
    <property type="entry name" value="NUCLEOSIDE-DIPHOSPHATE-SUGAR EPIMERASE"/>
    <property type="match status" value="1"/>
</dbReference>
<feature type="domain" description="NAD-dependent epimerase/dehydratase" evidence="4">
    <location>
        <begin position="72"/>
        <end position="157"/>
    </location>
</feature>
<dbReference type="Proteomes" id="UP000076128">
    <property type="component" value="Chromosome"/>
</dbReference>
<dbReference type="PANTHER" id="PTHR43103:SF5">
    <property type="entry name" value="4-EPIMERASE, PUTATIVE (AFU_ORTHOLOGUE AFUA_7G00360)-RELATED"/>
    <property type="match status" value="1"/>
</dbReference>
<name>A0A159YYI9_9RHOB</name>
<evidence type="ECO:0000259" key="4">
    <source>
        <dbReference type="Pfam" id="PF01370"/>
    </source>
</evidence>
<dbReference type="Gene3D" id="3.40.50.720">
    <property type="entry name" value="NAD(P)-binding Rossmann-like Domain"/>
    <property type="match status" value="1"/>
</dbReference>
<keyword evidence="2" id="KW-0560">Oxidoreductase</keyword>
<evidence type="ECO:0000313" key="5">
    <source>
        <dbReference type="EMBL" id="AMY67546.1"/>
    </source>
</evidence>
<evidence type="ECO:0000256" key="2">
    <source>
        <dbReference type="ARBA" id="ARBA00023002"/>
    </source>
</evidence>
<sequence>MSAAPGLAILGAGGRVGSLLRGSGAVRGASWFSRRGGGGAQAWDLLADTRPPQGLRGAGVMICLVGAAPGAELSEDCRLALAAVRAAAAAGIGHVLIASSIAVYGARGAPWREDAALRPRNAYGRAKVHMEAALLDHAARGGPQICLLRLGNVVGADAISAAIAGGQTITLDRCRDGGSPLRSVIGPVTLARVLLALATRAGSGAGLPPVLNLAQPGPVEMAALCAAAGRDFVWRVGAPPPLPLAALDTGALQMLVPVPAADPAALMAEWRAAGGPV</sequence>
<reference evidence="5 6" key="1">
    <citation type="submission" date="2015-09" db="EMBL/GenBank/DDBJ databases">
        <title>Complete genome sequence of Defluviimonas alba cai42t isolated from an oilfield in Xinjiang.</title>
        <authorList>
            <person name="Geng S."/>
            <person name="Pan X."/>
            <person name="Wu X."/>
        </authorList>
    </citation>
    <scope>NUCLEOTIDE SEQUENCE [LARGE SCALE GENOMIC DNA]</scope>
    <source>
        <strain evidence="6">cai42</strain>
    </source>
</reference>
<comment type="similarity">
    <text evidence="1">Belongs to the NAD(P)-dependent epimerase/dehydratase family.</text>
</comment>
<dbReference type="AlphaFoldDB" id="A0A159YYI9"/>
<accession>A0A159YYI9</accession>
<dbReference type="OrthoDB" id="7687386at2"/>
<evidence type="ECO:0000256" key="3">
    <source>
        <dbReference type="ARBA" id="ARBA00023027"/>
    </source>
</evidence>
<protein>
    <submittedName>
        <fullName evidence="5">NAD-dependent epimerase/dehydratase</fullName>
    </submittedName>
</protein>
<dbReference type="Pfam" id="PF01370">
    <property type="entry name" value="Epimerase"/>
    <property type="match status" value="1"/>
</dbReference>
<dbReference type="InterPro" id="IPR036291">
    <property type="entry name" value="NAD(P)-bd_dom_sf"/>
</dbReference>
<dbReference type="InterPro" id="IPR001509">
    <property type="entry name" value="Epimerase_deHydtase"/>
</dbReference>
<evidence type="ECO:0000256" key="1">
    <source>
        <dbReference type="ARBA" id="ARBA00007637"/>
    </source>
</evidence>
<keyword evidence="6" id="KW-1185">Reference proteome</keyword>
<dbReference type="RefSeq" id="WP_066808890.1">
    <property type="nucleotide sequence ID" value="NZ_CP012661.1"/>
</dbReference>
<keyword evidence="3" id="KW-0520">NAD</keyword>
<dbReference type="SUPFAM" id="SSF51735">
    <property type="entry name" value="NAD(P)-binding Rossmann-fold domains"/>
    <property type="match status" value="1"/>
</dbReference>
<dbReference type="EMBL" id="CP012661">
    <property type="protein sequence ID" value="AMY67546.1"/>
    <property type="molecule type" value="Genomic_DNA"/>
</dbReference>
<organism evidence="5 6">
    <name type="scientific">Frigidibacter mobilis</name>
    <dbReference type="NCBI Taxonomy" id="1335048"/>
    <lineage>
        <taxon>Bacteria</taxon>
        <taxon>Pseudomonadati</taxon>
        <taxon>Pseudomonadota</taxon>
        <taxon>Alphaproteobacteria</taxon>
        <taxon>Rhodobacterales</taxon>
        <taxon>Paracoccaceae</taxon>
        <taxon>Frigidibacter</taxon>
    </lineage>
</organism>
<dbReference type="GO" id="GO:0016491">
    <property type="term" value="F:oxidoreductase activity"/>
    <property type="evidence" value="ECO:0007669"/>
    <property type="project" value="UniProtKB-KW"/>
</dbReference>
<proteinExistence type="inferred from homology"/>
<gene>
    <name evidence="5" type="ORF">AKL17_0284</name>
</gene>
<dbReference type="STRING" id="1335048.AKL17_0284"/>